<evidence type="ECO:0000313" key="3">
    <source>
        <dbReference type="EMBL" id="KAJ8903141.1"/>
    </source>
</evidence>
<dbReference type="EMBL" id="JAMWBK010000007">
    <property type="protein sequence ID" value="KAJ8903141.1"/>
    <property type="molecule type" value="Genomic_DNA"/>
</dbReference>
<dbReference type="InterPro" id="IPR043129">
    <property type="entry name" value="ATPase_NBD"/>
</dbReference>
<dbReference type="Gene3D" id="3.90.640.10">
    <property type="entry name" value="Actin, Chain A, domain 4"/>
    <property type="match status" value="2"/>
</dbReference>
<evidence type="ECO:0000313" key="4">
    <source>
        <dbReference type="Proteomes" id="UP001157974"/>
    </source>
</evidence>
<dbReference type="FunFam" id="3.30.420.40:FF:000058">
    <property type="entry name" value="Putative actin-related protein 5"/>
    <property type="match status" value="1"/>
</dbReference>
<comment type="similarity">
    <text evidence="1">Belongs to the actin family.</text>
</comment>
<dbReference type="AlphaFoldDB" id="A0AAV8UKV0"/>
<gene>
    <name evidence="3" type="ORF">NDN08_004253</name>
</gene>
<proteinExistence type="inferred from homology"/>
<dbReference type="PANTHER" id="PTHR11937">
    <property type="entry name" value="ACTIN"/>
    <property type="match status" value="1"/>
</dbReference>
<name>A0AAV8UKV0_9RHOD</name>
<evidence type="ECO:0000256" key="1">
    <source>
        <dbReference type="RuleBase" id="RU000487"/>
    </source>
</evidence>
<dbReference type="SMART" id="SM00268">
    <property type="entry name" value="ACTIN"/>
    <property type="match status" value="1"/>
</dbReference>
<reference evidence="3 4" key="1">
    <citation type="journal article" date="2023" name="Nat. Commun.">
        <title>Origin of minicircular mitochondrial genomes in red algae.</title>
        <authorList>
            <person name="Lee Y."/>
            <person name="Cho C.H."/>
            <person name="Lee Y.M."/>
            <person name="Park S.I."/>
            <person name="Yang J.H."/>
            <person name="West J.A."/>
            <person name="Bhattacharya D."/>
            <person name="Yoon H.S."/>
        </authorList>
    </citation>
    <scope>NUCLEOTIDE SEQUENCE [LARGE SCALE GENOMIC DNA]</scope>
    <source>
        <strain evidence="3 4">CCMP1338</strain>
        <tissue evidence="3">Whole cell</tissue>
    </source>
</reference>
<protein>
    <submittedName>
        <fullName evidence="3">Uncharacterized protein</fullName>
    </submittedName>
</protein>
<sequence>MATSGGVDVGAAVIDCGSFLIRGGLAGEDSPRALVPSAIGTRSGKNDVLGHSLWGLPELVDQVVDVYDPMAGLQAIPKWDVMKKVVDHVLSKHLMVSSKETPLILVEPSYMWGVNGRAAAAELVFEGMGLKSFFIARGPVMAAFSAGRSTSLVVDVGHQGAFATAVFEGYALEKSKQTSVLGGRALSDYTYQVANEKAGQNGIRARYELPSMSGATTEKESKAEGSNGVVDSTAAVSKDTAGSEEKEKPKDGSQDVEMEVKEEAVPAAPPGEVSKVKPTTVEAPPPAPGAVVPKEGVAKTFSLDSKKAFYRMQIVHDLKQSALSIREIIETPDPEANGGGPAQTATAAAVVAGSKVKREPRPTVYTLPDGTELDMGQEICERIPESLFDPRLLSDSKIPGIESARSLHRLAYEAASACDIDVRRELFGGLVLSGGCSLFPGVAERFQREVAAITPQMFKLRMVSPSLRQDRASAPWVGGSILGSLGTFQQMWMSKQEYDEHGAMGINRKCP</sequence>
<evidence type="ECO:0000256" key="2">
    <source>
        <dbReference type="SAM" id="MobiDB-lite"/>
    </source>
</evidence>
<comment type="caution">
    <text evidence="3">The sequence shown here is derived from an EMBL/GenBank/DDBJ whole genome shotgun (WGS) entry which is preliminary data.</text>
</comment>
<dbReference type="Gene3D" id="3.30.420.40">
    <property type="match status" value="4"/>
</dbReference>
<organism evidence="3 4">
    <name type="scientific">Rhodosorus marinus</name>
    <dbReference type="NCBI Taxonomy" id="101924"/>
    <lineage>
        <taxon>Eukaryota</taxon>
        <taxon>Rhodophyta</taxon>
        <taxon>Stylonematophyceae</taxon>
        <taxon>Stylonematales</taxon>
        <taxon>Stylonemataceae</taxon>
        <taxon>Rhodosorus</taxon>
    </lineage>
</organism>
<dbReference type="InterPro" id="IPR004000">
    <property type="entry name" value="Actin"/>
</dbReference>
<accession>A0AAV8UKV0</accession>
<feature type="region of interest" description="Disordered" evidence="2">
    <location>
        <begin position="214"/>
        <end position="293"/>
    </location>
</feature>
<feature type="compositionally biased region" description="Basic and acidic residues" evidence="2">
    <location>
        <begin position="241"/>
        <end position="264"/>
    </location>
</feature>
<dbReference type="Pfam" id="PF00022">
    <property type="entry name" value="Actin"/>
    <property type="match status" value="2"/>
</dbReference>
<keyword evidence="4" id="KW-1185">Reference proteome</keyword>
<dbReference type="SUPFAM" id="SSF53067">
    <property type="entry name" value="Actin-like ATPase domain"/>
    <property type="match status" value="2"/>
</dbReference>
<dbReference type="Proteomes" id="UP001157974">
    <property type="component" value="Unassembled WGS sequence"/>
</dbReference>